<gene>
    <name evidence="1" type="ORF">CBM2605_A190035</name>
    <name evidence="2" type="ORF">CBM2607_12420</name>
</gene>
<dbReference type="EMBL" id="LT984806">
    <property type="protein sequence ID" value="SPD47480.1"/>
    <property type="molecule type" value="Genomic_DNA"/>
</dbReference>
<dbReference type="EMBL" id="OFTC01000011">
    <property type="protein sequence ID" value="SOZ35532.1"/>
    <property type="molecule type" value="Genomic_DNA"/>
</dbReference>
<dbReference type="Proteomes" id="UP000255168">
    <property type="component" value="Chromosome I"/>
</dbReference>
<dbReference type="AlphaFoldDB" id="A0A375HB86"/>
<proteinExistence type="predicted"/>
<evidence type="ECO:0000313" key="3">
    <source>
        <dbReference type="Proteomes" id="UP000255168"/>
    </source>
</evidence>
<evidence type="ECO:0000313" key="1">
    <source>
        <dbReference type="EMBL" id="SOZ35532.1"/>
    </source>
</evidence>
<evidence type="ECO:0000313" key="4">
    <source>
        <dbReference type="Proteomes" id="UP000256710"/>
    </source>
</evidence>
<evidence type="ECO:0000313" key="2">
    <source>
        <dbReference type="EMBL" id="SPD47480.1"/>
    </source>
</evidence>
<reference evidence="3 4" key="1">
    <citation type="submission" date="2018-01" db="EMBL/GenBank/DDBJ databases">
        <authorList>
            <person name="Clerissi C."/>
        </authorList>
    </citation>
    <scope>NUCLEOTIDE SEQUENCE [LARGE SCALE GENOMIC DNA]</scope>
    <source>
        <strain evidence="1">Cupriavidus taiwanensis STM 6082</strain>
        <strain evidence="2">Cupriavidus taiwanensis STM 6160</strain>
    </source>
</reference>
<sequence>MDDQVDARLLGLRRAGRDSRFPAGKKQTALAAARAFHHPLKSLDPQNVNVRHGCSKTDAVSIGSRPAGRYRILSDKADLQRRRTRWGRR</sequence>
<accession>A0A375HB86</accession>
<dbReference type="Proteomes" id="UP000256710">
    <property type="component" value="Unassembled WGS sequence"/>
</dbReference>
<keyword evidence="4" id="KW-1185">Reference proteome</keyword>
<organism evidence="2 3">
    <name type="scientific">Cupriavidus neocaledonicus</name>
    <dbReference type="NCBI Taxonomy" id="1040979"/>
    <lineage>
        <taxon>Bacteria</taxon>
        <taxon>Pseudomonadati</taxon>
        <taxon>Pseudomonadota</taxon>
        <taxon>Betaproteobacteria</taxon>
        <taxon>Burkholderiales</taxon>
        <taxon>Burkholderiaceae</taxon>
        <taxon>Cupriavidus</taxon>
    </lineage>
</organism>
<name>A0A375HB86_9BURK</name>
<protein>
    <submittedName>
        <fullName evidence="2">Uncharacterized protein</fullName>
    </submittedName>
</protein>